<evidence type="ECO:0000313" key="3">
    <source>
        <dbReference type="EMBL" id="RCS68358.1"/>
    </source>
</evidence>
<proteinExistence type="predicted"/>
<evidence type="ECO:0000256" key="2">
    <source>
        <dbReference type="SAM" id="SignalP"/>
    </source>
</evidence>
<evidence type="ECO:0000256" key="1">
    <source>
        <dbReference type="SAM" id="MobiDB-lite"/>
    </source>
</evidence>
<dbReference type="AlphaFoldDB" id="A0A368LFQ5"/>
<name>A0A368LFQ5_9VIBR</name>
<feature type="region of interest" description="Disordered" evidence="1">
    <location>
        <begin position="36"/>
        <end position="67"/>
    </location>
</feature>
<reference evidence="3 4" key="1">
    <citation type="journal article" date="2017" name="Elife">
        <title>Extensive horizontal gene transfer in cheese-associated bacteria.</title>
        <authorList>
            <person name="Bonham K.S."/>
            <person name="Wolfe B.E."/>
            <person name="Dutton R.J."/>
        </authorList>
    </citation>
    <scope>NUCLEOTIDE SEQUENCE [LARGE SCALE GENOMIC DNA]</scope>
    <source>
        <strain evidence="3 4">JB196</strain>
    </source>
</reference>
<feature type="compositionally biased region" description="Polar residues" evidence="1">
    <location>
        <begin position="36"/>
        <end position="45"/>
    </location>
</feature>
<dbReference type="Pfam" id="PF12266">
    <property type="entry name" value="DUF3613"/>
    <property type="match status" value="1"/>
</dbReference>
<dbReference type="OrthoDB" id="7068897at2"/>
<dbReference type="Proteomes" id="UP000252479">
    <property type="component" value="Unassembled WGS sequence"/>
</dbReference>
<evidence type="ECO:0000313" key="4">
    <source>
        <dbReference type="Proteomes" id="UP000252479"/>
    </source>
</evidence>
<gene>
    <name evidence="3" type="ORF">CIK83_17800</name>
</gene>
<accession>A0A368LFQ5</accession>
<dbReference type="EMBL" id="QPGL01000005">
    <property type="protein sequence ID" value="RCS68358.1"/>
    <property type="molecule type" value="Genomic_DNA"/>
</dbReference>
<dbReference type="GeneID" id="303190778"/>
<protein>
    <submittedName>
        <fullName evidence="3">DUF3613 domain-containing protein</fullName>
    </submittedName>
</protein>
<dbReference type="RefSeq" id="WP_086959322.1">
    <property type="nucleotide sequence ID" value="NZ_AP018680.1"/>
</dbReference>
<organism evidence="3 4">
    <name type="scientific">Vibrio casei</name>
    <dbReference type="NCBI Taxonomy" id="673372"/>
    <lineage>
        <taxon>Bacteria</taxon>
        <taxon>Pseudomonadati</taxon>
        <taxon>Pseudomonadota</taxon>
        <taxon>Gammaproteobacteria</taxon>
        <taxon>Vibrionales</taxon>
        <taxon>Vibrionaceae</taxon>
        <taxon>Vibrio</taxon>
    </lineage>
</organism>
<keyword evidence="4" id="KW-1185">Reference proteome</keyword>
<keyword evidence="2" id="KW-0732">Signal</keyword>
<sequence>MESMIARHSLRLGKPIKSKLLVGLLGLVALGANAAQEEQTTNSNGQQPVQYQPSSQSNNDEVVREDRTRSWLALQRSNTQATAYQDELSPEMAKSVQERAAKSFTHEIPEKFITDSFGE</sequence>
<feature type="region of interest" description="Disordered" evidence="1">
    <location>
        <begin position="80"/>
        <end position="101"/>
    </location>
</feature>
<comment type="caution">
    <text evidence="3">The sequence shown here is derived from an EMBL/GenBank/DDBJ whole genome shotgun (WGS) entry which is preliminary data.</text>
</comment>
<feature type="compositionally biased region" description="Low complexity" evidence="1">
    <location>
        <begin position="46"/>
        <end position="57"/>
    </location>
</feature>
<feature type="chain" id="PRO_5016900508" evidence="2">
    <location>
        <begin position="35"/>
        <end position="119"/>
    </location>
</feature>
<dbReference type="InterPro" id="IPR022053">
    <property type="entry name" value="DUF3613"/>
</dbReference>
<feature type="signal peptide" evidence="2">
    <location>
        <begin position="1"/>
        <end position="34"/>
    </location>
</feature>